<dbReference type="GO" id="GO:0004177">
    <property type="term" value="F:aminopeptidase activity"/>
    <property type="evidence" value="ECO:0007669"/>
    <property type="project" value="UniProtKB-KW"/>
</dbReference>
<dbReference type="Gene3D" id="1.10.10.10">
    <property type="entry name" value="Winged helix-like DNA-binding domain superfamily/Winged helix DNA-binding domain"/>
    <property type="match status" value="1"/>
</dbReference>
<evidence type="ECO:0000256" key="1">
    <source>
        <dbReference type="ARBA" id="ARBA00022438"/>
    </source>
</evidence>
<dbReference type="PANTHER" id="PTHR45777">
    <property type="entry name" value="METHIONINE AMINOPEPTIDASE 2"/>
    <property type="match status" value="1"/>
</dbReference>
<accession>X1TQH0</accession>
<dbReference type="AlphaFoldDB" id="X1TQH0"/>
<dbReference type="InterPro" id="IPR036005">
    <property type="entry name" value="Creatinase/aminopeptidase-like"/>
</dbReference>
<evidence type="ECO:0000313" key="4">
    <source>
        <dbReference type="EMBL" id="GAI93606.1"/>
    </source>
</evidence>
<protein>
    <submittedName>
        <fullName evidence="4">Uncharacterized protein</fullName>
    </submittedName>
</protein>
<name>X1TQH0_9ZZZZ</name>
<dbReference type="InterPro" id="IPR050247">
    <property type="entry name" value="Met_Aminopeptidase_Type2"/>
</dbReference>
<keyword evidence="1" id="KW-0031">Aminopeptidase</keyword>
<keyword evidence="2" id="KW-0645">Protease</keyword>
<feature type="non-terminal residue" evidence="4">
    <location>
        <position position="1"/>
    </location>
</feature>
<dbReference type="InterPro" id="IPR036388">
    <property type="entry name" value="WH-like_DNA-bd_sf"/>
</dbReference>
<dbReference type="GO" id="GO:0005737">
    <property type="term" value="C:cytoplasm"/>
    <property type="evidence" value="ECO:0007669"/>
    <property type="project" value="TreeGrafter"/>
</dbReference>
<gene>
    <name evidence="4" type="ORF">S12H4_32840</name>
</gene>
<organism evidence="4">
    <name type="scientific">marine sediment metagenome</name>
    <dbReference type="NCBI Taxonomy" id="412755"/>
    <lineage>
        <taxon>unclassified sequences</taxon>
        <taxon>metagenomes</taxon>
        <taxon>ecological metagenomes</taxon>
    </lineage>
</organism>
<dbReference type="Gene3D" id="3.90.230.10">
    <property type="entry name" value="Creatinase/methionine aminopeptidase superfamily"/>
    <property type="match status" value="1"/>
</dbReference>
<dbReference type="SUPFAM" id="SSF46785">
    <property type="entry name" value="Winged helix' DNA-binding domain"/>
    <property type="match status" value="1"/>
</dbReference>
<proteinExistence type="predicted"/>
<comment type="caution">
    <text evidence="4">The sequence shown here is derived from an EMBL/GenBank/DDBJ whole genome shotgun (WGS) entry which is preliminary data.</text>
</comment>
<dbReference type="GO" id="GO:0008235">
    <property type="term" value="F:metalloexopeptidase activity"/>
    <property type="evidence" value="ECO:0007669"/>
    <property type="project" value="TreeGrafter"/>
</dbReference>
<evidence type="ECO:0000256" key="3">
    <source>
        <dbReference type="ARBA" id="ARBA00022801"/>
    </source>
</evidence>
<sequence length="172" mass="19651">PKINTKELGKKIEDIVKGFKFNPIKELGGHQIERWTVHGKKRLPELGTQGGDIMEEGEVFAIEIFASTGEGTVHNTKYSYIYELNPYAGRVPLRRKTSKQILGHINKNYKTLPFAERWLAKDFRMGVMFGLQELVQQGKIQVHYVLAEQKGEFVAQSEQTILITEDGFKQLT</sequence>
<dbReference type="PANTHER" id="PTHR45777:SF2">
    <property type="entry name" value="METHIONINE AMINOPEPTIDASE 2"/>
    <property type="match status" value="1"/>
</dbReference>
<dbReference type="SUPFAM" id="SSF55920">
    <property type="entry name" value="Creatinase/aminopeptidase"/>
    <property type="match status" value="1"/>
</dbReference>
<dbReference type="GO" id="GO:0006508">
    <property type="term" value="P:proteolysis"/>
    <property type="evidence" value="ECO:0007669"/>
    <property type="project" value="UniProtKB-KW"/>
</dbReference>
<dbReference type="InterPro" id="IPR036390">
    <property type="entry name" value="WH_DNA-bd_sf"/>
</dbReference>
<keyword evidence="3" id="KW-0378">Hydrolase</keyword>
<reference evidence="4" key="1">
    <citation type="journal article" date="2014" name="Front. Microbiol.">
        <title>High frequency of phylogenetically diverse reductive dehalogenase-homologous genes in deep subseafloor sedimentary metagenomes.</title>
        <authorList>
            <person name="Kawai M."/>
            <person name="Futagami T."/>
            <person name="Toyoda A."/>
            <person name="Takaki Y."/>
            <person name="Nishi S."/>
            <person name="Hori S."/>
            <person name="Arai W."/>
            <person name="Tsubouchi T."/>
            <person name="Morono Y."/>
            <person name="Uchiyama I."/>
            <person name="Ito T."/>
            <person name="Fujiyama A."/>
            <person name="Inagaki F."/>
            <person name="Takami H."/>
        </authorList>
    </citation>
    <scope>NUCLEOTIDE SEQUENCE</scope>
    <source>
        <strain evidence="4">Expedition CK06-06</strain>
    </source>
</reference>
<evidence type="ECO:0000256" key="2">
    <source>
        <dbReference type="ARBA" id="ARBA00022670"/>
    </source>
</evidence>
<dbReference type="EMBL" id="BARW01019291">
    <property type="protein sequence ID" value="GAI93606.1"/>
    <property type="molecule type" value="Genomic_DNA"/>
</dbReference>